<evidence type="ECO:0000313" key="1">
    <source>
        <dbReference type="EMBL" id="GBP73312.1"/>
    </source>
</evidence>
<gene>
    <name evidence="1" type="ORF">EVAR_52838_1</name>
</gene>
<protein>
    <submittedName>
        <fullName evidence="1">Uncharacterized protein</fullName>
    </submittedName>
</protein>
<accession>A0A4C1YEN8</accession>
<organism evidence="1 2">
    <name type="scientific">Eumeta variegata</name>
    <name type="common">Bagworm moth</name>
    <name type="synonym">Eumeta japonica</name>
    <dbReference type="NCBI Taxonomy" id="151549"/>
    <lineage>
        <taxon>Eukaryota</taxon>
        <taxon>Metazoa</taxon>
        <taxon>Ecdysozoa</taxon>
        <taxon>Arthropoda</taxon>
        <taxon>Hexapoda</taxon>
        <taxon>Insecta</taxon>
        <taxon>Pterygota</taxon>
        <taxon>Neoptera</taxon>
        <taxon>Endopterygota</taxon>
        <taxon>Lepidoptera</taxon>
        <taxon>Glossata</taxon>
        <taxon>Ditrysia</taxon>
        <taxon>Tineoidea</taxon>
        <taxon>Psychidae</taxon>
        <taxon>Oiketicinae</taxon>
        <taxon>Eumeta</taxon>
    </lineage>
</organism>
<dbReference type="EMBL" id="BGZK01001169">
    <property type="protein sequence ID" value="GBP73312.1"/>
    <property type="molecule type" value="Genomic_DNA"/>
</dbReference>
<proteinExistence type="predicted"/>
<evidence type="ECO:0000313" key="2">
    <source>
        <dbReference type="Proteomes" id="UP000299102"/>
    </source>
</evidence>
<keyword evidence="2" id="KW-1185">Reference proteome</keyword>
<dbReference type="Proteomes" id="UP000299102">
    <property type="component" value="Unassembled WGS sequence"/>
</dbReference>
<name>A0A4C1YEN8_EUMVA</name>
<sequence>MLFTERQNIADDPRACPPSSRLVEALDNKVHVMSTTTDWKTVEDTKKGRSGIPTQQYVSVPHLNELGPVISEVC</sequence>
<reference evidence="1 2" key="1">
    <citation type="journal article" date="2019" name="Commun. Biol.">
        <title>The bagworm genome reveals a unique fibroin gene that provides high tensile strength.</title>
        <authorList>
            <person name="Kono N."/>
            <person name="Nakamura H."/>
            <person name="Ohtoshi R."/>
            <person name="Tomita M."/>
            <person name="Numata K."/>
            <person name="Arakawa K."/>
        </authorList>
    </citation>
    <scope>NUCLEOTIDE SEQUENCE [LARGE SCALE GENOMIC DNA]</scope>
</reference>
<comment type="caution">
    <text evidence="1">The sequence shown here is derived from an EMBL/GenBank/DDBJ whole genome shotgun (WGS) entry which is preliminary data.</text>
</comment>
<dbReference type="AlphaFoldDB" id="A0A4C1YEN8"/>